<feature type="compositionally biased region" description="Polar residues" evidence="12">
    <location>
        <begin position="103"/>
        <end position="114"/>
    </location>
</feature>
<feature type="region of interest" description="Disordered" evidence="12">
    <location>
        <begin position="672"/>
        <end position="743"/>
    </location>
</feature>
<dbReference type="FunFam" id="3.30.160.60:FF:000146">
    <property type="entry name" value="C2H2 type zinc finger protein"/>
    <property type="match status" value="1"/>
</dbReference>
<keyword evidence="3" id="KW-0963">Cytoplasm</keyword>
<dbReference type="Gene3D" id="3.30.160.60">
    <property type="entry name" value="Classic Zinc Finger"/>
    <property type="match status" value="3"/>
</dbReference>
<feature type="domain" description="C2H2-type" evidence="13">
    <location>
        <begin position="540"/>
        <end position="567"/>
    </location>
</feature>
<evidence type="ECO:0000256" key="1">
    <source>
        <dbReference type="ARBA" id="ARBA00004123"/>
    </source>
</evidence>
<dbReference type="AlphaFoldDB" id="A0A2I2F6V4"/>
<dbReference type="STRING" id="41067.A0A2I2F6V4"/>
<dbReference type="FunFam" id="3.30.160.60:FF:000239">
    <property type="entry name" value="C2H2 type zinc finger protein"/>
    <property type="match status" value="1"/>
</dbReference>
<dbReference type="RefSeq" id="XP_024670381.1">
    <property type="nucleotide sequence ID" value="XM_024816698.1"/>
</dbReference>
<dbReference type="GO" id="GO:0005737">
    <property type="term" value="C:cytoplasm"/>
    <property type="evidence" value="ECO:0007669"/>
    <property type="project" value="UniProtKB-SubCell"/>
</dbReference>
<evidence type="ECO:0000256" key="3">
    <source>
        <dbReference type="ARBA" id="ARBA00022490"/>
    </source>
</evidence>
<evidence type="ECO:0000313" key="14">
    <source>
        <dbReference type="EMBL" id="PLB36369.1"/>
    </source>
</evidence>
<keyword evidence="9" id="KW-0804">Transcription</keyword>
<feature type="region of interest" description="Disordered" evidence="12">
    <location>
        <begin position="89"/>
        <end position="139"/>
    </location>
</feature>
<evidence type="ECO:0000259" key="13">
    <source>
        <dbReference type="PROSITE" id="PS50157"/>
    </source>
</evidence>
<dbReference type="EMBL" id="KZ559152">
    <property type="protein sequence ID" value="PLB36369.1"/>
    <property type="molecule type" value="Genomic_DNA"/>
</dbReference>
<dbReference type="GO" id="GO:0045944">
    <property type="term" value="P:positive regulation of transcription by RNA polymerase II"/>
    <property type="evidence" value="ECO:0007669"/>
    <property type="project" value="UniProtKB-ARBA"/>
</dbReference>
<dbReference type="InterPro" id="IPR013087">
    <property type="entry name" value="Znf_C2H2_type"/>
</dbReference>
<feature type="region of interest" description="Disordered" evidence="12">
    <location>
        <begin position="235"/>
        <end position="271"/>
    </location>
</feature>
<proteinExistence type="predicted"/>
<dbReference type="SUPFAM" id="SSF57667">
    <property type="entry name" value="beta-beta-alpha zinc fingers"/>
    <property type="match status" value="1"/>
</dbReference>
<dbReference type="GO" id="GO:0071277">
    <property type="term" value="P:cellular response to calcium ion"/>
    <property type="evidence" value="ECO:0007669"/>
    <property type="project" value="UniProtKB-ARBA"/>
</dbReference>
<dbReference type="PANTHER" id="PTHR24394">
    <property type="entry name" value="ZINC FINGER PROTEIN"/>
    <property type="match status" value="1"/>
</dbReference>
<feature type="compositionally biased region" description="Low complexity" evidence="12">
    <location>
        <begin position="430"/>
        <end position="452"/>
    </location>
</feature>
<gene>
    <name evidence="14" type="ORF">BDW47DRAFT_127335</name>
</gene>
<dbReference type="GeneID" id="36523858"/>
<keyword evidence="4" id="KW-0479">Metal-binding</keyword>
<dbReference type="FunFam" id="3.30.160.60:FF:000181">
    <property type="entry name" value="C2H2 type zinc finger protein"/>
    <property type="match status" value="1"/>
</dbReference>
<evidence type="ECO:0000256" key="7">
    <source>
        <dbReference type="ARBA" id="ARBA00022833"/>
    </source>
</evidence>
<evidence type="ECO:0000256" key="2">
    <source>
        <dbReference type="ARBA" id="ARBA00004496"/>
    </source>
</evidence>
<feature type="region of interest" description="Disordered" evidence="12">
    <location>
        <begin position="362"/>
        <end position="506"/>
    </location>
</feature>
<comment type="subcellular location">
    <subcellularLocation>
        <location evidence="2">Cytoplasm</location>
    </subcellularLocation>
    <subcellularLocation>
        <location evidence="1">Nucleus</location>
    </subcellularLocation>
</comment>
<keyword evidence="6 11" id="KW-0863">Zinc-finger</keyword>
<evidence type="ECO:0000313" key="15">
    <source>
        <dbReference type="Proteomes" id="UP000234585"/>
    </source>
</evidence>
<feature type="compositionally biased region" description="Low complexity" evidence="12">
    <location>
        <begin position="303"/>
        <end position="312"/>
    </location>
</feature>
<dbReference type="GO" id="GO:0005634">
    <property type="term" value="C:nucleus"/>
    <property type="evidence" value="ECO:0007669"/>
    <property type="project" value="UniProtKB-SubCell"/>
</dbReference>
<evidence type="ECO:0000256" key="9">
    <source>
        <dbReference type="ARBA" id="ARBA00023163"/>
    </source>
</evidence>
<sequence>MASHETGQLPADIKNRGVSPSAHSHPQYDDDPSASLSLDPSLSLNASFPNPPSYLHDPHGGASDPDAYAYSAAGYLPATAGFAPADHAYPQTLPLSQPFDPAVNQQGLPQTHSLPPSDDPDVASLLDSDPNGFDFSLYQNPTQNQAVNPADLVSQMPSLPSPRSPHSPHSAASPQLSPQDPPHSSPGPMSPPGSTPGAYYTPQHSRHASLDPAAAAYLAANAHPDWQAVTGNAAFQGHRRAPSEVSEVSSAAHSPYMSQHESFDGPDNNPSPLLAPQHDPGLYDNALGIESFTLSDHPPAPAPQAFSPAHSPYISPQLMPQPGGEMIPNIPYVSAPGGPDAHYPAPSQDLYANGMDAFPGMPPGNMPLDIGQASSMAPPSINVEFAPPSRNPIVPQSKAAGDLDSLSPPPPSMRSRMRSKSDPYAHPASRPRSPSTTSLEPLAPSSPRSLSPFDSGRHSNPGSRDPSPASRSRRVSTSSIDSRNYILGLADPQRPGANPNDSKRVQKHPATFQCHLCPKRFTRAYNLRSHLRTHTDERPFVCTVCGKAFARQHDRKRHEGLHSGEKKFICRGELARDGQWGCGRRFARADALGRHFRSEAGRICIKPLLDEECQERERSMLHHPHHPQHLQPIPQPLTVPGMDGSGTGHFVLPAALLAQYPALQTLQWDQIPASADDPSDMGGRSSFDASSGGEYGFDDDESVLSSVSGMSGGYGHPDPLYGGNSGPIMGVPAETGYQGEWRE</sequence>
<dbReference type="PANTHER" id="PTHR24394:SF30">
    <property type="entry name" value="ZINC FINGER AND BTB DOMAIN-CONTAINING PROTEIN 8A"/>
    <property type="match status" value="1"/>
</dbReference>
<dbReference type="GO" id="GO:0008270">
    <property type="term" value="F:zinc ion binding"/>
    <property type="evidence" value="ECO:0007669"/>
    <property type="project" value="UniProtKB-KW"/>
</dbReference>
<evidence type="ECO:0000256" key="4">
    <source>
        <dbReference type="ARBA" id="ARBA00022723"/>
    </source>
</evidence>
<keyword evidence="8" id="KW-0805">Transcription regulation</keyword>
<name>A0A2I2F6V4_ASPCN</name>
<keyword evidence="15" id="KW-1185">Reference proteome</keyword>
<reference evidence="14 15" key="1">
    <citation type="submission" date="2017-12" db="EMBL/GenBank/DDBJ databases">
        <authorList>
            <consortium name="DOE Joint Genome Institute"/>
            <person name="Haridas S."/>
            <person name="Kjaerbolling I."/>
            <person name="Vesth T.C."/>
            <person name="Frisvad J.C."/>
            <person name="Nybo J.L."/>
            <person name="Theobald S."/>
            <person name="Kuo A."/>
            <person name="Bowyer P."/>
            <person name="Matsuda Y."/>
            <person name="Mondo S."/>
            <person name="Lyhne E.K."/>
            <person name="Kogle M.E."/>
            <person name="Clum A."/>
            <person name="Lipzen A."/>
            <person name="Salamov A."/>
            <person name="Ngan C.Y."/>
            <person name="Daum C."/>
            <person name="Chiniquy J."/>
            <person name="Barry K."/>
            <person name="LaButti K."/>
            <person name="Simmons B.A."/>
            <person name="Magnuson J.K."/>
            <person name="Mortensen U.H."/>
            <person name="Larsen T.O."/>
            <person name="Grigoriev I.V."/>
            <person name="Baker S.E."/>
            <person name="Andersen M.R."/>
            <person name="Nordberg H.P."/>
            <person name="Cantor M.N."/>
            <person name="Hua S.X."/>
        </authorList>
    </citation>
    <scope>NUCLEOTIDE SEQUENCE [LARGE SCALE GENOMIC DNA]</scope>
    <source>
        <strain evidence="14 15">CBS 102.13</strain>
    </source>
</reference>
<feature type="compositionally biased region" description="Pro residues" evidence="12">
    <location>
        <begin position="179"/>
        <end position="194"/>
    </location>
</feature>
<feature type="region of interest" description="Disordered" evidence="12">
    <location>
        <begin position="1"/>
        <end position="66"/>
    </location>
</feature>
<keyword evidence="7" id="KW-0862">Zinc</keyword>
<keyword evidence="10" id="KW-0539">Nucleus</keyword>
<feature type="compositionally biased region" description="Low complexity" evidence="12">
    <location>
        <begin position="243"/>
        <end position="255"/>
    </location>
</feature>
<feature type="region of interest" description="Disordered" evidence="12">
    <location>
        <begin position="299"/>
        <end position="322"/>
    </location>
</feature>
<accession>A0A2I2F6V4</accession>
<dbReference type="GO" id="GO:0000981">
    <property type="term" value="F:DNA-binding transcription factor activity, RNA polymerase II-specific"/>
    <property type="evidence" value="ECO:0007669"/>
    <property type="project" value="TreeGrafter"/>
</dbReference>
<feature type="compositionally biased region" description="Low complexity" evidence="12">
    <location>
        <begin position="33"/>
        <end position="47"/>
    </location>
</feature>
<dbReference type="Pfam" id="PF00096">
    <property type="entry name" value="zf-C2H2"/>
    <property type="match status" value="2"/>
</dbReference>
<dbReference type="SMART" id="SM00355">
    <property type="entry name" value="ZnF_C2H2"/>
    <property type="match status" value="2"/>
</dbReference>
<keyword evidence="5" id="KW-0677">Repeat</keyword>
<dbReference type="PROSITE" id="PS00028">
    <property type="entry name" value="ZINC_FINGER_C2H2_1"/>
    <property type="match status" value="2"/>
</dbReference>
<feature type="region of interest" description="Disordered" evidence="12">
    <location>
        <begin position="153"/>
        <end position="207"/>
    </location>
</feature>
<evidence type="ECO:0000256" key="6">
    <source>
        <dbReference type="ARBA" id="ARBA00022771"/>
    </source>
</evidence>
<dbReference type="Proteomes" id="UP000234585">
    <property type="component" value="Unassembled WGS sequence"/>
</dbReference>
<dbReference type="InterPro" id="IPR036236">
    <property type="entry name" value="Znf_C2H2_sf"/>
</dbReference>
<feature type="domain" description="C2H2-type" evidence="13">
    <location>
        <begin position="512"/>
        <end position="539"/>
    </location>
</feature>
<feature type="compositionally biased region" description="Low complexity" evidence="12">
    <location>
        <begin position="167"/>
        <end position="178"/>
    </location>
</feature>
<dbReference type="PROSITE" id="PS50157">
    <property type="entry name" value="ZINC_FINGER_C2H2_2"/>
    <property type="match status" value="2"/>
</dbReference>
<dbReference type="OrthoDB" id="8117402at2759"/>
<organism evidence="14 15">
    <name type="scientific">Aspergillus candidus</name>
    <dbReference type="NCBI Taxonomy" id="41067"/>
    <lineage>
        <taxon>Eukaryota</taxon>
        <taxon>Fungi</taxon>
        <taxon>Dikarya</taxon>
        <taxon>Ascomycota</taxon>
        <taxon>Pezizomycotina</taxon>
        <taxon>Eurotiomycetes</taxon>
        <taxon>Eurotiomycetidae</taxon>
        <taxon>Eurotiales</taxon>
        <taxon>Aspergillaceae</taxon>
        <taxon>Aspergillus</taxon>
        <taxon>Aspergillus subgen. Circumdati</taxon>
    </lineage>
</organism>
<evidence type="ECO:0000256" key="11">
    <source>
        <dbReference type="PROSITE-ProRule" id="PRU00042"/>
    </source>
</evidence>
<protein>
    <recommendedName>
        <fullName evidence="13">C2H2-type domain-containing protein</fullName>
    </recommendedName>
</protein>
<evidence type="ECO:0000256" key="8">
    <source>
        <dbReference type="ARBA" id="ARBA00023015"/>
    </source>
</evidence>
<feature type="compositionally biased region" description="Low complexity" evidence="12">
    <location>
        <begin position="463"/>
        <end position="483"/>
    </location>
</feature>
<evidence type="ECO:0000256" key="10">
    <source>
        <dbReference type="ARBA" id="ARBA00023242"/>
    </source>
</evidence>
<evidence type="ECO:0000256" key="5">
    <source>
        <dbReference type="ARBA" id="ARBA00022737"/>
    </source>
</evidence>
<evidence type="ECO:0000256" key="12">
    <source>
        <dbReference type="SAM" id="MobiDB-lite"/>
    </source>
</evidence>